<dbReference type="STRING" id="100884.GCA_000269565_02041"/>
<evidence type="ECO:0000256" key="3">
    <source>
        <dbReference type="ARBA" id="ARBA00022694"/>
    </source>
</evidence>
<name>E7GB05_9FIRM</name>
<dbReference type="InterPro" id="IPR016193">
    <property type="entry name" value="Cytidine_deaminase-like"/>
</dbReference>
<dbReference type="Proteomes" id="UP000003157">
    <property type="component" value="Unassembled WGS sequence"/>
</dbReference>
<dbReference type="GeneID" id="78229888"/>
<dbReference type="AlphaFoldDB" id="E7GB05"/>
<evidence type="ECO:0000256" key="8">
    <source>
        <dbReference type="HAMAP-Rule" id="MF_00972"/>
    </source>
</evidence>
<reference evidence="10 11" key="1">
    <citation type="submission" date="2010-12" db="EMBL/GenBank/DDBJ databases">
        <title>The Genome Sequence of Coprobacillus sp. strain 29_1.</title>
        <authorList>
            <consortium name="The Broad Institute Genome Sequencing Platform"/>
            <person name="Earl A."/>
            <person name="Ward D."/>
            <person name="Feldgarden M."/>
            <person name="Gevers D."/>
            <person name="Daigneault M."/>
            <person name="Sibley C.D."/>
            <person name="White A."/>
            <person name="Strauss J."/>
            <person name="Allen-Vercoe E."/>
            <person name="Young S.K."/>
            <person name="Zeng Q."/>
            <person name="Gargeya S."/>
            <person name="Fitzgerald M."/>
            <person name="Haas B."/>
            <person name="Abouelleil A."/>
            <person name="Alvarado L."/>
            <person name="Arachchi H.M."/>
            <person name="Berlin A."/>
            <person name="Brown A."/>
            <person name="Chapman S.B."/>
            <person name="Chen Z."/>
            <person name="Dunbar C."/>
            <person name="Freedman E."/>
            <person name="Gearin G."/>
            <person name="Gellesch M."/>
            <person name="Goldberg J."/>
            <person name="Griggs A."/>
            <person name="Gujja S."/>
            <person name="Heilman E."/>
            <person name="Heiman D."/>
            <person name="Howarth C."/>
            <person name="Larson L."/>
            <person name="Lui A."/>
            <person name="MacDonald P.J.P."/>
            <person name="Mehta T."/>
            <person name="Montmayeur A."/>
            <person name="Murphy C."/>
            <person name="Neiman D."/>
            <person name="Pearson M."/>
            <person name="Priest M."/>
            <person name="Roberts A."/>
            <person name="Saif S."/>
            <person name="Shea T."/>
            <person name="Shenoy N."/>
            <person name="Sisk P."/>
            <person name="Stolte C."/>
            <person name="Sykes S."/>
            <person name="White J."/>
            <person name="Yandava C."/>
            <person name="Nusbaum C."/>
            <person name="Birren B."/>
        </authorList>
    </citation>
    <scope>NUCLEOTIDE SEQUENCE [LARGE SCALE GENOMIC DNA]</scope>
    <source>
        <strain evidence="10 11">29_1</strain>
    </source>
</reference>
<evidence type="ECO:0000256" key="4">
    <source>
        <dbReference type="ARBA" id="ARBA00022723"/>
    </source>
</evidence>
<sequence>MTDIEYMKLAYQEAIKAKDIDEVPIGAIIVKDDCVIASAYNQKESKRDVTAHAEMLAIQKACKILGTWHLDGCTLYSTLEPCMMCSGAIIQSRIAKVVYGASGQRWHGISQYLHNHTFNHYPDITSGILEEDCCQLISDYFKSKRHRF</sequence>
<evidence type="ECO:0000256" key="2">
    <source>
        <dbReference type="ARBA" id="ARBA00011738"/>
    </source>
</evidence>
<keyword evidence="6 8" id="KW-0862">Zinc</keyword>
<feature type="binding site" evidence="8">
    <location>
        <position position="85"/>
    </location>
    <ligand>
        <name>Zn(2+)</name>
        <dbReference type="ChEBI" id="CHEBI:29105"/>
        <note>catalytic</note>
    </ligand>
</feature>
<dbReference type="GO" id="GO:0008270">
    <property type="term" value="F:zinc ion binding"/>
    <property type="evidence" value="ECO:0007669"/>
    <property type="project" value="UniProtKB-UniRule"/>
</dbReference>
<dbReference type="RefSeq" id="WP_008789046.1">
    <property type="nucleotide sequence ID" value="NZ_AKCB01000001.1"/>
</dbReference>
<dbReference type="SUPFAM" id="SSF53927">
    <property type="entry name" value="Cytidine deaminase-like"/>
    <property type="match status" value="1"/>
</dbReference>
<dbReference type="Gene3D" id="3.40.140.10">
    <property type="entry name" value="Cytidine Deaminase, domain 2"/>
    <property type="match status" value="1"/>
</dbReference>
<gene>
    <name evidence="8" type="primary">tadA</name>
    <name evidence="10" type="ORF">HMPREF9488_01945</name>
</gene>
<dbReference type="PROSITE" id="PS51747">
    <property type="entry name" value="CYT_DCMP_DEAMINASES_2"/>
    <property type="match status" value="1"/>
</dbReference>
<keyword evidence="5 8" id="KW-0378">Hydrolase</keyword>
<feature type="binding site" evidence="8">
    <location>
        <position position="52"/>
    </location>
    <ligand>
        <name>Zn(2+)</name>
        <dbReference type="ChEBI" id="CHEBI:29105"/>
        <note>catalytic</note>
    </ligand>
</feature>
<dbReference type="PANTHER" id="PTHR11079:SF202">
    <property type="entry name" value="TRNA-SPECIFIC ADENOSINE DEAMINASE"/>
    <property type="match status" value="1"/>
</dbReference>
<dbReference type="InterPro" id="IPR058535">
    <property type="entry name" value="MafB19-deam"/>
</dbReference>
<feature type="binding site" evidence="8">
    <location>
        <position position="82"/>
    </location>
    <ligand>
        <name>Zn(2+)</name>
        <dbReference type="ChEBI" id="CHEBI:29105"/>
        <note>catalytic</note>
    </ligand>
</feature>
<dbReference type="InterPro" id="IPR016192">
    <property type="entry name" value="APOBEC/CMP_deaminase_Zn-bd"/>
</dbReference>
<dbReference type="HOGENOM" id="CLU_025810_3_1_9"/>
<evidence type="ECO:0000259" key="9">
    <source>
        <dbReference type="PROSITE" id="PS51747"/>
    </source>
</evidence>
<comment type="subunit">
    <text evidence="2 8">Homodimer.</text>
</comment>
<dbReference type="GO" id="GO:0052717">
    <property type="term" value="F:tRNA-specific adenosine-34 deaminase activity"/>
    <property type="evidence" value="ECO:0007669"/>
    <property type="project" value="UniProtKB-UniRule"/>
</dbReference>
<dbReference type="eggNOG" id="COG0590">
    <property type="taxonomic scope" value="Bacteria"/>
</dbReference>
<comment type="similarity">
    <text evidence="1">Belongs to the cytidine and deoxycytidylate deaminase family. ADAT2 subfamily.</text>
</comment>
<dbReference type="GO" id="GO:0002100">
    <property type="term" value="P:tRNA wobble adenosine to inosine editing"/>
    <property type="evidence" value="ECO:0007669"/>
    <property type="project" value="UniProtKB-UniRule"/>
</dbReference>
<keyword evidence="11" id="KW-1185">Reference proteome</keyword>
<dbReference type="OrthoDB" id="9802676at2"/>
<evidence type="ECO:0000313" key="11">
    <source>
        <dbReference type="Proteomes" id="UP000003157"/>
    </source>
</evidence>
<organism evidence="10 11">
    <name type="scientific">Coprobacillus cateniformis</name>
    <dbReference type="NCBI Taxonomy" id="100884"/>
    <lineage>
        <taxon>Bacteria</taxon>
        <taxon>Bacillati</taxon>
        <taxon>Bacillota</taxon>
        <taxon>Erysipelotrichia</taxon>
        <taxon>Erysipelotrichales</taxon>
        <taxon>Coprobacillaceae</taxon>
        <taxon>Coprobacillus</taxon>
    </lineage>
</organism>
<feature type="domain" description="CMP/dCMP-type deaminase" evidence="9">
    <location>
        <begin position="1"/>
        <end position="112"/>
    </location>
</feature>
<feature type="active site" description="Proton donor" evidence="8">
    <location>
        <position position="54"/>
    </location>
</feature>
<evidence type="ECO:0000256" key="5">
    <source>
        <dbReference type="ARBA" id="ARBA00022801"/>
    </source>
</evidence>
<comment type="cofactor">
    <cofactor evidence="8">
        <name>Zn(2+)</name>
        <dbReference type="ChEBI" id="CHEBI:29105"/>
    </cofactor>
    <text evidence="8">Binds 1 zinc ion per subunit.</text>
</comment>
<dbReference type="InterPro" id="IPR002125">
    <property type="entry name" value="CMP_dCMP_dom"/>
</dbReference>
<protein>
    <recommendedName>
        <fullName evidence="8">tRNA-specific adenosine deaminase</fullName>
        <ecNumber evidence="8">3.5.4.33</ecNumber>
    </recommendedName>
</protein>
<evidence type="ECO:0000256" key="1">
    <source>
        <dbReference type="ARBA" id="ARBA00010669"/>
    </source>
</evidence>
<dbReference type="PROSITE" id="PS00903">
    <property type="entry name" value="CYT_DCMP_DEAMINASES_1"/>
    <property type="match status" value="1"/>
</dbReference>
<accession>E7GB05</accession>
<evidence type="ECO:0000256" key="7">
    <source>
        <dbReference type="ARBA" id="ARBA00048045"/>
    </source>
</evidence>
<dbReference type="PANTHER" id="PTHR11079">
    <property type="entry name" value="CYTOSINE DEAMINASE FAMILY MEMBER"/>
    <property type="match status" value="1"/>
</dbReference>
<comment type="catalytic activity">
    <reaction evidence="7 8">
        <text>adenosine(34) in tRNA + H2O + H(+) = inosine(34) in tRNA + NH4(+)</text>
        <dbReference type="Rhea" id="RHEA:43168"/>
        <dbReference type="Rhea" id="RHEA-COMP:10373"/>
        <dbReference type="Rhea" id="RHEA-COMP:10374"/>
        <dbReference type="ChEBI" id="CHEBI:15377"/>
        <dbReference type="ChEBI" id="CHEBI:15378"/>
        <dbReference type="ChEBI" id="CHEBI:28938"/>
        <dbReference type="ChEBI" id="CHEBI:74411"/>
        <dbReference type="ChEBI" id="CHEBI:82852"/>
        <dbReference type="EC" id="3.5.4.33"/>
    </reaction>
</comment>
<dbReference type="CDD" id="cd01285">
    <property type="entry name" value="nucleoside_deaminase"/>
    <property type="match status" value="1"/>
</dbReference>
<dbReference type="EMBL" id="ADKX01000033">
    <property type="protein sequence ID" value="EFW04821.1"/>
    <property type="molecule type" value="Genomic_DNA"/>
</dbReference>
<dbReference type="Pfam" id="PF14437">
    <property type="entry name" value="MafB19-deam"/>
    <property type="match status" value="1"/>
</dbReference>
<keyword evidence="4 8" id="KW-0479">Metal-binding</keyword>
<comment type="function">
    <text evidence="8">Catalyzes the deamination of adenosine to inosine at the wobble position 34 of tRNA(Arg2).</text>
</comment>
<dbReference type="EC" id="3.5.4.33" evidence="8"/>
<evidence type="ECO:0000313" key="10">
    <source>
        <dbReference type="EMBL" id="EFW04821.1"/>
    </source>
</evidence>
<evidence type="ECO:0000256" key="6">
    <source>
        <dbReference type="ARBA" id="ARBA00022833"/>
    </source>
</evidence>
<proteinExistence type="inferred from homology"/>
<comment type="caution">
    <text evidence="10">The sequence shown here is derived from an EMBL/GenBank/DDBJ whole genome shotgun (WGS) entry which is preliminary data.</text>
</comment>
<dbReference type="InterPro" id="IPR028883">
    <property type="entry name" value="tRNA_aden_deaminase"/>
</dbReference>
<dbReference type="HAMAP" id="MF_00972">
    <property type="entry name" value="tRNA_aden_deaminase"/>
    <property type="match status" value="1"/>
</dbReference>
<keyword evidence="3 8" id="KW-0819">tRNA processing</keyword>